<accession>A0A1H0R6G2</accession>
<dbReference type="SMART" id="SM00014">
    <property type="entry name" value="acidPPc"/>
    <property type="match status" value="1"/>
</dbReference>
<keyword evidence="10" id="KW-1185">Reference proteome</keyword>
<dbReference type="OrthoDB" id="5243958at2"/>
<comment type="subcellular location">
    <subcellularLocation>
        <location evidence="1">Cell membrane</location>
        <topology evidence="1">Multi-pass membrane protein</topology>
    </subcellularLocation>
</comment>
<dbReference type="GO" id="GO:0005886">
    <property type="term" value="C:plasma membrane"/>
    <property type="evidence" value="ECO:0007669"/>
    <property type="project" value="UniProtKB-SubCell"/>
</dbReference>
<evidence type="ECO:0000256" key="5">
    <source>
        <dbReference type="ARBA" id="ARBA00022989"/>
    </source>
</evidence>
<evidence type="ECO:0000256" key="4">
    <source>
        <dbReference type="ARBA" id="ARBA00022801"/>
    </source>
</evidence>
<evidence type="ECO:0000256" key="1">
    <source>
        <dbReference type="ARBA" id="ARBA00004651"/>
    </source>
</evidence>
<gene>
    <name evidence="9" type="ORF">SAMN05421507_106179</name>
</gene>
<keyword evidence="5 7" id="KW-1133">Transmembrane helix</keyword>
<dbReference type="Proteomes" id="UP000199691">
    <property type="component" value="Unassembled WGS sequence"/>
</dbReference>
<protein>
    <submittedName>
        <fullName evidence="9">Undecaprenyl-diphosphatase</fullName>
    </submittedName>
</protein>
<dbReference type="InterPro" id="IPR036938">
    <property type="entry name" value="PAP2/HPO_sf"/>
</dbReference>
<reference evidence="10" key="1">
    <citation type="submission" date="2016-10" db="EMBL/GenBank/DDBJ databases">
        <authorList>
            <person name="Varghese N."/>
            <person name="Submissions S."/>
        </authorList>
    </citation>
    <scope>NUCLEOTIDE SEQUENCE [LARGE SCALE GENOMIC DNA]</scope>
    <source>
        <strain evidence="10">CGMCC 4.6609</strain>
    </source>
</reference>
<organism evidence="9 10">
    <name type="scientific">Lentzea jiangxiensis</name>
    <dbReference type="NCBI Taxonomy" id="641025"/>
    <lineage>
        <taxon>Bacteria</taxon>
        <taxon>Bacillati</taxon>
        <taxon>Actinomycetota</taxon>
        <taxon>Actinomycetes</taxon>
        <taxon>Pseudonocardiales</taxon>
        <taxon>Pseudonocardiaceae</taxon>
        <taxon>Lentzea</taxon>
    </lineage>
</organism>
<keyword evidence="2" id="KW-1003">Cell membrane</keyword>
<dbReference type="RefSeq" id="WP_143022724.1">
    <property type="nucleotide sequence ID" value="NZ_FNIX01000006.1"/>
</dbReference>
<dbReference type="SUPFAM" id="SSF48317">
    <property type="entry name" value="Acid phosphatase/Vanadium-dependent haloperoxidase"/>
    <property type="match status" value="1"/>
</dbReference>
<feature type="transmembrane region" description="Helical" evidence="7">
    <location>
        <begin position="6"/>
        <end position="24"/>
    </location>
</feature>
<dbReference type="PANTHER" id="PTHR14969">
    <property type="entry name" value="SPHINGOSINE-1-PHOSPHATE PHOSPHOHYDROLASE"/>
    <property type="match status" value="1"/>
</dbReference>
<dbReference type="InterPro" id="IPR000326">
    <property type="entry name" value="PAP2/HPO"/>
</dbReference>
<dbReference type="STRING" id="641025.SAMN05421507_106179"/>
<dbReference type="GO" id="GO:0016787">
    <property type="term" value="F:hydrolase activity"/>
    <property type="evidence" value="ECO:0007669"/>
    <property type="project" value="UniProtKB-KW"/>
</dbReference>
<keyword evidence="6 7" id="KW-0472">Membrane</keyword>
<evidence type="ECO:0000256" key="7">
    <source>
        <dbReference type="SAM" id="Phobius"/>
    </source>
</evidence>
<evidence type="ECO:0000313" key="10">
    <source>
        <dbReference type="Proteomes" id="UP000199691"/>
    </source>
</evidence>
<keyword evidence="3 7" id="KW-0812">Transmembrane</keyword>
<evidence type="ECO:0000256" key="2">
    <source>
        <dbReference type="ARBA" id="ARBA00022475"/>
    </source>
</evidence>
<dbReference type="AlphaFoldDB" id="A0A1H0R6G2"/>
<dbReference type="PANTHER" id="PTHR14969:SF62">
    <property type="entry name" value="DECAPRENYLPHOSPHORYL-5-PHOSPHORIBOSE PHOSPHATASE RV3807C-RELATED"/>
    <property type="match status" value="1"/>
</dbReference>
<evidence type="ECO:0000256" key="6">
    <source>
        <dbReference type="ARBA" id="ARBA00023136"/>
    </source>
</evidence>
<name>A0A1H0R6G2_9PSEU</name>
<feature type="domain" description="Phosphatidic acid phosphatase type 2/haloperoxidase" evidence="8">
    <location>
        <begin position="28"/>
        <end position="137"/>
    </location>
</feature>
<evidence type="ECO:0000259" key="8">
    <source>
        <dbReference type="SMART" id="SM00014"/>
    </source>
</evidence>
<feature type="transmembrane region" description="Helical" evidence="7">
    <location>
        <begin position="122"/>
        <end position="140"/>
    </location>
</feature>
<dbReference type="CDD" id="cd01610">
    <property type="entry name" value="PAP2_like"/>
    <property type="match status" value="1"/>
</dbReference>
<dbReference type="EMBL" id="FNIX01000006">
    <property type="protein sequence ID" value="SDP25005.1"/>
    <property type="molecule type" value="Genomic_DNA"/>
</dbReference>
<feature type="transmembrane region" description="Helical" evidence="7">
    <location>
        <begin position="96"/>
        <end position="116"/>
    </location>
</feature>
<dbReference type="Gene3D" id="1.20.144.10">
    <property type="entry name" value="Phosphatidic acid phosphatase type 2/haloperoxidase"/>
    <property type="match status" value="1"/>
</dbReference>
<proteinExistence type="predicted"/>
<evidence type="ECO:0000256" key="3">
    <source>
        <dbReference type="ARBA" id="ARBA00022692"/>
    </source>
</evidence>
<keyword evidence="4" id="KW-0378">Hydrolase</keyword>
<evidence type="ECO:0000313" key="9">
    <source>
        <dbReference type="EMBL" id="SDP25005.1"/>
    </source>
</evidence>
<dbReference type="Pfam" id="PF01569">
    <property type="entry name" value="PAP2"/>
    <property type="match status" value="1"/>
</dbReference>
<sequence length="164" mass="17676">MTWLTVGTDAVLGVFAVMFALLWLRHRLRAFLAGAGVVVAYAISEVVKLVVREERPCRAAPSIAECPAPGDWSFPSNHSVIAGASAMAIWALHRTYGWIAAVCAVAAAASRVVVGVHYVHDVMAGLALGALVSWGIAVLLEKRLPVRQRREEVEAPTVVLQRLR</sequence>